<dbReference type="PROSITE" id="PS51000">
    <property type="entry name" value="HTH_DEOR_2"/>
    <property type="match status" value="1"/>
</dbReference>
<dbReference type="InterPro" id="IPR014036">
    <property type="entry name" value="DeoR-like_C"/>
</dbReference>
<keyword evidence="2" id="KW-0804">Transcription</keyword>
<dbReference type="GO" id="GO:0003700">
    <property type="term" value="F:DNA-binding transcription factor activity"/>
    <property type="evidence" value="ECO:0007669"/>
    <property type="project" value="InterPro"/>
</dbReference>
<dbReference type="Pfam" id="PF08220">
    <property type="entry name" value="HTH_DeoR"/>
    <property type="match status" value="1"/>
</dbReference>
<dbReference type="SMART" id="SM01134">
    <property type="entry name" value="DeoRC"/>
    <property type="match status" value="1"/>
</dbReference>
<dbReference type="AlphaFoldDB" id="A0A1G6JN50"/>
<dbReference type="EMBL" id="FMZF01000001">
    <property type="protein sequence ID" value="SDC20101.1"/>
    <property type="molecule type" value="Genomic_DNA"/>
</dbReference>
<dbReference type="PANTHER" id="PTHR30363">
    <property type="entry name" value="HTH-TYPE TRANSCRIPTIONAL REGULATOR SRLR-RELATED"/>
    <property type="match status" value="1"/>
</dbReference>
<keyword evidence="5" id="KW-1185">Reference proteome</keyword>
<protein>
    <submittedName>
        <fullName evidence="4">Transcriptional regulator, DeoR family</fullName>
    </submittedName>
</protein>
<gene>
    <name evidence="4" type="ORF">SAMN05660690_0900</name>
</gene>
<dbReference type="Gene3D" id="3.40.50.1360">
    <property type="match status" value="1"/>
</dbReference>
<accession>A0A1G6JN50</accession>
<dbReference type="Proteomes" id="UP000199416">
    <property type="component" value="Unassembled WGS sequence"/>
</dbReference>
<dbReference type="InterPro" id="IPR036388">
    <property type="entry name" value="WH-like_DNA-bd_sf"/>
</dbReference>
<dbReference type="InterPro" id="IPR037171">
    <property type="entry name" value="NagB/RpiA_transferase-like"/>
</dbReference>
<dbReference type="STRING" id="1190417.SAMN05660690_0900"/>
<proteinExistence type="predicted"/>
<evidence type="ECO:0000313" key="5">
    <source>
        <dbReference type="Proteomes" id="UP000199416"/>
    </source>
</evidence>
<dbReference type="Gene3D" id="1.10.10.10">
    <property type="entry name" value="Winged helix-like DNA-binding domain superfamily/Winged helix DNA-binding domain"/>
    <property type="match status" value="1"/>
</dbReference>
<dbReference type="SUPFAM" id="SSF46785">
    <property type="entry name" value="Winged helix' DNA-binding domain"/>
    <property type="match status" value="1"/>
</dbReference>
<evidence type="ECO:0000313" key="4">
    <source>
        <dbReference type="EMBL" id="SDC20101.1"/>
    </source>
</evidence>
<feature type="domain" description="HTH deoR-type" evidence="3">
    <location>
        <begin position="3"/>
        <end position="58"/>
    </location>
</feature>
<dbReference type="PANTHER" id="PTHR30363:SF44">
    <property type="entry name" value="AGA OPERON TRANSCRIPTIONAL REPRESSOR-RELATED"/>
    <property type="match status" value="1"/>
</dbReference>
<evidence type="ECO:0000259" key="3">
    <source>
        <dbReference type="PROSITE" id="PS51000"/>
    </source>
</evidence>
<evidence type="ECO:0000256" key="1">
    <source>
        <dbReference type="ARBA" id="ARBA00023015"/>
    </source>
</evidence>
<dbReference type="SMART" id="SM00420">
    <property type="entry name" value="HTH_DEOR"/>
    <property type="match status" value="1"/>
</dbReference>
<dbReference type="SUPFAM" id="SSF100950">
    <property type="entry name" value="NagB/RpiA/CoA transferase-like"/>
    <property type="match status" value="1"/>
</dbReference>
<dbReference type="PRINTS" id="PR00037">
    <property type="entry name" value="HTHLACR"/>
</dbReference>
<reference evidence="5" key="1">
    <citation type="submission" date="2016-10" db="EMBL/GenBank/DDBJ databases">
        <authorList>
            <person name="Varghese N."/>
            <person name="Submissions S."/>
        </authorList>
    </citation>
    <scope>NUCLEOTIDE SEQUENCE [LARGE SCALE GENOMIC DNA]</scope>
    <source>
        <strain evidence="5">DSM 45421</strain>
    </source>
</reference>
<name>A0A1G6JN50_9ACTN</name>
<dbReference type="OrthoDB" id="7688673at2"/>
<sequence length="266" mass="27307">MAVPDRLDVTLRLVRNAGRASLADLAARLGVSEMTVRRDLDALQARGLVERVRGGAVAVAEPESAAGFTARAGWQAGLKERIGRAAAARVEPGATVLLDAGTTTVHVARALADRAAAGEGPFTVAVVSLPVADALADRPGVRLLVVGGEARPGERSLAGPLTAAVLRQLTVDLFVMSIGAVDARAGWSEFTLEDAAVKQLGLQQARDTLVVADASKLGVRAFASVAPLDAVGRLVTDGSARDPQLTPAAQETLAALDDAGVEVDFV</sequence>
<keyword evidence="1" id="KW-0805">Transcription regulation</keyword>
<organism evidence="4 5">
    <name type="scientific">Geodermatophilus telluris</name>
    <dbReference type="NCBI Taxonomy" id="1190417"/>
    <lineage>
        <taxon>Bacteria</taxon>
        <taxon>Bacillati</taxon>
        <taxon>Actinomycetota</taxon>
        <taxon>Actinomycetes</taxon>
        <taxon>Geodermatophilales</taxon>
        <taxon>Geodermatophilaceae</taxon>
        <taxon>Geodermatophilus</taxon>
    </lineage>
</organism>
<dbReference type="RefSeq" id="WP_091363958.1">
    <property type="nucleotide sequence ID" value="NZ_FMZF01000001.1"/>
</dbReference>
<dbReference type="Pfam" id="PF00455">
    <property type="entry name" value="DeoRC"/>
    <property type="match status" value="1"/>
</dbReference>
<evidence type="ECO:0000256" key="2">
    <source>
        <dbReference type="ARBA" id="ARBA00023163"/>
    </source>
</evidence>
<dbReference type="InterPro" id="IPR050313">
    <property type="entry name" value="Carb_Metab_HTH_regulators"/>
</dbReference>
<dbReference type="InterPro" id="IPR036390">
    <property type="entry name" value="WH_DNA-bd_sf"/>
</dbReference>
<dbReference type="InterPro" id="IPR001034">
    <property type="entry name" value="DeoR_HTH"/>
</dbReference>